<evidence type="ECO:0000313" key="3">
    <source>
        <dbReference type="Proteomes" id="UP000515146"/>
    </source>
</evidence>
<organism evidence="3 4">
    <name type="scientific">Dermatophagoides pteronyssinus</name>
    <name type="common">European house dust mite</name>
    <dbReference type="NCBI Taxonomy" id="6956"/>
    <lineage>
        <taxon>Eukaryota</taxon>
        <taxon>Metazoa</taxon>
        <taxon>Ecdysozoa</taxon>
        <taxon>Arthropoda</taxon>
        <taxon>Chelicerata</taxon>
        <taxon>Arachnida</taxon>
        <taxon>Acari</taxon>
        <taxon>Acariformes</taxon>
        <taxon>Sarcoptiformes</taxon>
        <taxon>Astigmata</taxon>
        <taxon>Psoroptidia</taxon>
        <taxon>Analgoidea</taxon>
        <taxon>Pyroglyphidae</taxon>
        <taxon>Dermatophagoidinae</taxon>
        <taxon>Dermatophagoides</taxon>
    </lineage>
</organism>
<feature type="compositionally biased region" description="Basic and acidic residues" evidence="1">
    <location>
        <begin position="182"/>
        <end position="195"/>
    </location>
</feature>
<evidence type="ECO:0000313" key="4">
    <source>
        <dbReference type="RefSeq" id="XP_027201223.1"/>
    </source>
</evidence>
<dbReference type="RefSeq" id="XP_027201223.1">
    <property type="nucleotide sequence ID" value="XM_027345422.1"/>
</dbReference>
<dbReference type="InParanoid" id="A0A6P6Y726"/>
<feature type="region of interest" description="Disordered" evidence="1">
    <location>
        <begin position="148"/>
        <end position="214"/>
    </location>
</feature>
<proteinExistence type="predicted"/>
<reference evidence="4" key="1">
    <citation type="submission" date="2025-08" db="UniProtKB">
        <authorList>
            <consortium name="RefSeq"/>
        </authorList>
    </citation>
    <scope>IDENTIFICATION</scope>
    <source>
        <strain evidence="4">Airmid</strain>
    </source>
</reference>
<name>A0A6P6Y726_DERPT</name>
<protein>
    <submittedName>
        <fullName evidence="4">Uncharacterized protein LOC113795227</fullName>
    </submittedName>
</protein>
<dbReference type="Proteomes" id="UP000515146">
    <property type="component" value="Unplaced"/>
</dbReference>
<feature type="compositionally biased region" description="Basic residues" evidence="1">
    <location>
        <begin position="155"/>
        <end position="181"/>
    </location>
</feature>
<accession>A0A6P6Y726</accession>
<dbReference type="AlphaFoldDB" id="A0A6P6Y726"/>
<evidence type="ECO:0000256" key="1">
    <source>
        <dbReference type="SAM" id="MobiDB-lite"/>
    </source>
</evidence>
<evidence type="ECO:0000256" key="2">
    <source>
        <dbReference type="SAM" id="Phobius"/>
    </source>
</evidence>
<keyword evidence="2" id="KW-0472">Membrane</keyword>
<sequence>MSNGLNDLIPENIAEGIMSIIQWIGNESRINNEKPIISISMSINKMNGKIHIYCLKSYDQFTYIVGDYNQEISVNEMQTFYITNNKMKHIMGIIVISTLVLGPLLILLAILYCKKDSSTTAKTKSKLQNYYLRITSKTSLPITSESISVKETTTKKRSKSPKKNRSKSPKKRSKSPKKRSKSPKERSKSPKERSKSPKKRSKSPKNESESPTES</sequence>
<feature type="transmembrane region" description="Helical" evidence="2">
    <location>
        <begin position="90"/>
        <end position="112"/>
    </location>
</feature>
<gene>
    <name evidence="4" type="primary">LOC113795227</name>
</gene>
<keyword evidence="2" id="KW-1133">Transmembrane helix</keyword>
<keyword evidence="2" id="KW-0812">Transmembrane</keyword>
<keyword evidence="3" id="KW-1185">Reference proteome</keyword>
<dbReference type="KEGG" id="dpte:113795227"/>